<dbReference type="PANTHER" id="PTHR31442:SF32">
    <property type="entry name" value="TWO-COMPONENT RESPONSE REGULATOR ORR21-LIKE"/>
    <property type="match status" value="1"/>
</dbReference>
<dbReference type="EMBL" id="NKXS01001986">
    <property type="protein sequence ID" value="PIN15970.1"/>
    <property type="molecule type" value="Genomic_DNA"/>
</dbReference>
<evidence type="ECO:0000256" key="6">
    <source>
        <dbReference type="SAM" id="MobiDB-lite"/>
    </source>
</evidence>
<evidence type="ECO:0000259" key="7">
    <source>
        <dbReference type="PROSITE" id="PS50110"/>
    </source>
</evidence>
<dbReference type="PANTHER" id="PTHR31442">
    <property type="entry name" value="HOMEODOMAIN-LIKE SUPERFAMILY PROTEIN-RELATED"/>
    <property type="match status" value="1"/>
</dbReference>
<dbReference type="InterPro" id="IPR011006">
    <property type="entry name" value="CheY-like_superfamily"/>
</dbReference>
<feature type="compositionally biased region" description="Polar residues" evidence="6">
    <location>
        <begin position="271"/>
        <end position="281"/>
    </location>
</feature>
<dbReference type="OrthoDB" id="895505at2759"/>
<dbReference type="GO" id="GO:0003700">
    <property type="term" value="F:DNA-binding transcription factor activity"/>
    <property type="evidence" value="ECO:0007669"/>
    <property type="project" value="InterPro"/>
</dbReference>
<keyword evidence="4" id="KW-0539">Nucleus</keyword>
<dbReference type="InterPro" id="IPR001005">
    <property type="entry name" value="SANT/Myb"/>
</dbReference>
<dbReference type="PROSITE" id="PS50110">
    <property type="entry name" value="RESPONSE_REGULATORY"/>
    <property type="match status" value="1"/>
</dbReference>
<dbReference type="InterPro" id="IPR001789">
    <property type="entry name" value="Sig_transdc_resp-reg_receiver"/>
</dbReference>
<dbReference type="Gene3D" id="1.10.10.60">
    <property type="entry name" value="Homeodomain-like"/>
    <property type="match status" value="1"/>
</dbReference>
<evidence type="ECO:0000256" key="1">
    <source>
        <dbReference type="ARBA" id="ARBA00004123"/>
    </source>
</evidence>
<dbReference type="SUPFAM" id="SSF46689">
    <property type="entry name" value="Homeodomain-like"/>
    <property type="match status" value="1"/>
</dbReference>
<comment type="caution">
    <text evidence="5">Lacks conserved residue(s) required for the propagation of feature annotation.</text>
</comment>
<dbReference type="Proteomes" id="UP000231279">
    <property type="component" value="Unassembled WGS sequence"/>
</dbReference>
<proteinExistence type="predicted"/>
<evidence type="ECO:0000256" key="4">
    <source>
        <dbReference type="ARBA" id="ARBA00023242"/>
    </source>
</evidence>
<evidence type="ECO:0000256" key="3">
    <source>
        <dbReference type="ARBA" id="ARBA00023163"/>
    </source>
</evidence>
<dbReference type="InterPro" id="IPR009057">
    <property type="entry name" value="Homeodomain-like_sf"/>
</dbReference>
<dbReference type="GO" id="GO:0005634">
    <property type="term" value="C:nucleus"/>
    <property type="evidence" value="ECO:0007669"/>
    <property type="project" value="UniProtKB-SubCell"/>
</dbReference>
<evidence type="ECO:0000313" key="10">
    <source>
        <dbReference type="Proteomes" id="UP000231279"/>
    </source>
</evidence>
<dbReference type="SUPFAM" id="SSF52172">
    <property type="entry name" value="CheY-like"/>
    <property type="match status" value="1"/>
</dbReference>
<feature type="region of interest" description="Disordered" evidence="6">
    <location>
        <begin position="207"/>
        <end position="288"/>
    </location>
</feature>
<gene>
    <name evidence="9" type="ORF">CDL12_11387</name>
</gene>
<name>A0A2G9HFA3_9LAMI</name>
<keyword evidence="2" id="KW-0805">Transcription regulation</keyword>
<feature type="region of interest" description="Disordered" evidence="6">
    <location>
        <begin position="83"/>
        <end position="116"/>
    </location>
</feature>
<reference evidence="10" key="1">
    <citation type="journal article" date="2018" name="Gigascience">
        <title>Genome assembly of the Pink Ipe (Handroanthus impetiginosus, Bignoniaceae), a highly valued, ecologically keystone Neotropical timber forest tree.</title>
        <authorList>
            <person name="Silva-Junior O.B."/>
            <person name="Grattapaglia D."/>
            <person name="Novaes E."/>
            <person name="Collevatti R.G."/>
        </authorList>
    </citation>
    <scope>NUCLEOTIDE SEQUENCE [LARGE SCALE GENOMIC DNA]</scope>
    <source>
        <strain evidence="10">cv. UFG-1</strain>
    </source>
</reference>
<keyword evidence="3" id="KW-0804">Transcription</keyword>
<dbReference type="InterPro" id="IPR017930">
    <property type="entry name" value="Myb_dom"/>
</dbReference>
<dbReference type="NCBIfam" id="TIGR01557">
    <property type="entry name" value="myb_SHAQKYF"/>
    <property type="match status" value="1"/>
</dbReference>
<evidence type="ECO:0000256" key="2">
    <source>
        <dbReference type="ARBA" id="ARBA00023015"/>
    </source>
</evidence>
<dbReference type="PROSITE" id="PS51294">
    <property type="entry name" value="HTH_MYB"/>
    <property type="match status" value="1"/>
</dbReference>
<accession>A0A2G9HFA3</accession>
<organism evidence="9 10">
    <name type="scientific">Handroanthus impetiginosus</name>
    <dbReference type="NCBI Taxonomy" id="429701"/>
    <lineage>
        <taxon>Eukaryota</taxon>
        <taxon>Viridiplantae</taxon>
        <taxon>Streptophyta</taxon>
        <taxon>Embryophyta</taxon>
        <taxon>Tracheophyta</taxon>
        <taxon>Spermatophyta</taxon>
        <taxon>Magnoliopsida</taxon>
        <taxon>eudicotyledons</taxon>
        <taxon>Gunneridae</taxon>
        <taxon>Pentapetalae</taxon>
        <taxon>asterids</taxon>
        <taxon>lamiids</taxon>
        <taxon>Lamiales</taxon>
        <taxon>Bignoniaceae</taxon>
        <taxon>Crescentiina</taxon>
        <taxon>Tabebuia alliance</taxon>
        <taxon>Handroanthus</taxon>
    </lineage>
</organism>
<dbReference type="GO" id="GO:0003677">
    <property type="term" value="F:DNA binding"/>
    <property type="evidence" value="ECO:0007669"/>
    <property type="project" value="InterPro"/>
</dbReference>
<keyword evidence="10" id="KW-1185">Reference proteome</keyword>
<dbReference type="FunFam" id="1.10.10.60:FF:000007">
    <property type="entry name" value="Two-component response regulator"/>
    <property type="match status" value="1"/>
</dbReference>
<protein>
    <recommendedName>
        <fullName evidence="11">Response regulatory domain-containing protein</fullName>
    </recommendedName>
</protein>
<dbReference type="GO" id="GO:0000160">
    <property type="term" value="P:phosphorelay signal transduction system"/>
    <property type="evidence" value="ECO:0007669"/>
    <property type="project" value="InterPro"/>
</dbReference>
<feature type="domain" description="HTH myb-type" evidence="8">
    <location>
        <begin position="158"/>
        <end position="205"/>
    </location>
</feature>
<dbReference type="Gene3D" id="3.40.50.2300">
    <property type="match status" value="1"/>
</dbReference>
<sequence>MLSEGNVEFDVVMVNVSSSDLQGFNLVHEAINMGSTVILMSANANATLVKCAIEDGAFLFMEKPISVEELKYLWQHVLRGKTRKSKEKGRSGEASSENHNQNYHQLGRKTSEDDNSTNEVTMNQYISTCQKGQDRPIGINSDNTIEERCMRPKMCTEWTPELHERFMDAVRQLGDGRCFPKDILELMNVPGLTRMQVASHLQKCRYGWQPPHERQTRRSKASKRPNSNSHRPKAKRYGLFPNSIKGSQPQMPVQDNKNYEKGRPSIDKSVTHNMGQEGTWDSTTSGSNNSNMNEISSENEHGNMLAAFGQGLQSDASFDFDAAIDGLVANNFDLQCFDYDHDVSGQTSDAANQESDFWSSWISNFARDS</sequence>
<evidence type="ECO:0008006" key="11">
    <source>
        <dbReference type="Google" id="ProtNLM"/>
    </source>
</evidence>
<comment type="caution">
    <text evidence="9">The sequence shown here is derived from an EMBL/GenBank/DDBJ whole genome shotgun (WGS) entry which is preliminary data.</text>
</comment>
<feature type="compositionally biased region" description="Basic and acidic residues" evidence="6">
    <location>
        <begin position="257"/>
        <end position="270"/>
    </location>
</feature>
<evidence type="ECO:0000313" key="9">
    <source>
        <dbReference type="EMBL" id="PIN15970.1"/>
    </source>
</evidence>
<comment type="subcellular location">
    <subcellularLocation>
        <location evidence="1">Nucleus</location>
    </subcellularLocation>
</comment>
<evidence type="ECO:0000259" key="8">
    <source>
        <dbReference type="PROSITE" id="PS51294"/>
    </source>
</evidence>
<feature type="compositionally biased region" description="Polar residues" evidence="6">
    <location>
        <begin position="93"/>
        <end position="104"/>
    </location>
</feature>
<evidence type="ECO:0000256" key="5">
    <source>
        <dbReference type="PROSITE-ProRule" id="PRU00169"/>
    </source>
</evidence>
<dbReference type="STRING" id="429701.A0A2G9HFA3"/>
<feature type="compositionally biased region" description="Polar residues" evidence="6">
    <location>
        <begin position="244"/>
        <end position="256"/>
    </location>
</feature>
<dbReference type="InterPro" id="IPR044841">
    <property type="entry name" value="LUX/BOA-like"/>
</dbReference>
<feature type="domain" description="Response regulatory" evidence="7">
    <location>
        <begin position="1"/>
        <end position="78"/>
    </location>
</feature>
<dbReference type="AlphaFoldDB" id="A0A2G9HFA3"/>
<dbReference type="InterPro" id="IPR006447">
    <property type="entry name" value="Myb_dom_plants"/>
</dbReference>
<dbReference type="Pfam" id="PF00249">
    <property type="entry name" value="Myb_DNA-binding"/>
    <property type="match status" value="1"/>
</dbReference>